<dbReference type="EMBL" id="RXIC02000024">
    <property type="protein sequence ID" value="KAB1210821.1"/>
    <property type="molecule type" value="Genomic_DNA"/>
</dbReference>
<evidence type="ECO:0000313" key="3">
    <source>
        <dbReference type="EMBL" id="KAB1208166.1"/>
    </source>
</evidence>
<evidence type="ECO:0000313" key="4">
    <source>
        <dbReference type="EMBL" id="KAB1210821.1"/>
    </source>
</evidence>
<dbReference type="PANTHER" id="PTHR36595:SF1">
    <property type="entry name" value="TRANSMEMBRANE PROTEIN"/>
    <property type="match status" value="1"/>
</dbReference>
<keyword evidence="2" id="KW-0472">Membrane</keyword>
<feature type="compositionally biased region" description="Basic and acidic residues" evidence="1">
    <location>
        <begin position="90"/>
        <end position="111"/>
    </location>
</feature>
<gene>
    <name evidence="4" type="ORF">CJ030_MR6G019788</name>
    <name evidence="3" type="ORF">CJ030_MR7G012977</name>
</gene>
<comment type="caution">
    <text evidence="4">The sequence shown here is derived from an EMBL/GenBank/DDBJ whole genome shotgun (WGS) entry which is preliminary data.</text>
</comment>
<reference evidence="4" key="1">
    <citation type="submission" date="2018-07" db="EMBL/GenBank/DDBJ databases">
        <authorList>
            <person name="Gao Z.-S."/>
            <person name="Jia H.-M."/>
            <person name="Jia H.-J."/>
            <person name="Cai Q.-L."/>
            <person name="Wang Y."/>
            <person name="Zhao H.-B."/>
        </authorList>
    </citation>
    <scope>NUCLEOTIDE SEQUENCE</scope>
    <source>
        <tissue evidence="4">Leaves</tissue>
    </source>
</reference>
<evidence type="ECO:0000256" key="2">
    <source>
        <dbReference type="SAM" id="Phobius"/>
    </source>
</evidence>
<dbReference type="OrthoDB" id="1110706at2759"/>
<proteinExistence type="predicted"/>
<keyword evidence="5" id="KW-1185">Reference proteome</keyword>
<dbReference type="EMBL" id="RXIC02000025">
    <property type="protein sequence ID" value="KAB1208166.1"/>
    <property type="molecule type" value="Genomic_DNA"/>
</dbReference>
<feature type="region of interest" description="Disordered" evidence="1">
    <location>
        <begin position="38"/>
        <end position="111"/>
    </location>
</feature>
<feature type="compositionally biased region" description="Basic and acidic residues" evidence="1">
    <location>
        <begin position="57"/>
        <end position="67"/>
    </location>
</feature>
<reference evidence="4 5" key="2">
    <citation type="journal article" date="2019" name="Plant Biotechnol. J.">
        <title>The red bayberry genome and genetic basis of sex determination.</title>
        <authorList>
            <person name="Jia H.M."/>
            <person name="Jia H.J."/>
            <person name="Cai Q.L."/>
            <person name="Wang Y."/>
            <person name="Zhao H.B."/>
            <person name="Yang W.F."/>
            <person name="Wang G.Y."/>
            <person name="Li Y.H."/>
            <person name="Zhan D.L."/>
            <person name="Shen Y.T."/>
            <person name="Niu Q.F."/>
            <person name="Chang L."/>
            <person name="Qiu J."/>
            <person name="Zhao L."/>
            <person name="Xie H.B."/>
            <person name="Fu W.Y."/>
            <person name="Jin J."/>
            <person name="Li X.W."/>
            <person name="Jiao Y."/>
            <person name="Zhou C.C."/>
            <person name="Tu T."/>
            <person name="Chai C.Y."/>
            <person name="Gao J.L."/>
            <person name="Fan L.J."/>
            <person name="van de Weg E."/>
            <person name="Wang J.Y."/>
            <person name="Gao Z.S."/>
        </authorList>
    </citation>
    <scope>NUCLEOTIDE SEQUENCE [LARGE SCALE GENOMIC DNA]</scope>
    <source>
        <tissue evidence="4">Leaves</tissue>
    </source>
</reference>
<organism evidence="4 5">
    <name type="scientific">Morella rubra</name>
    <name type="common">Chinese bayberry</name>
    <dbReference type="NCBI Taxonomy" id="262757"/>
    <lineage>
        <taxon>Eukaryota</taxon>
        <taxon>Viridiplantae</taxon>
        <taxon>Streptophyta</taxon>
        <taxon>Embryophyta</taxon>
        <taxon>Tracheophyta</taxon>
        <taxon>Spermatophyta</taxon>
        <taxon>Magnoliopsida</taxon>
        <taxon>eudicotyledons</taxon>
        <taxon>Gunneridae</taxon>
        <taxon>Pentapetalae</taxon>
        <taxon>rosids</taxon>
        <taxon>fabids</taxon>
        <taxon>Fagales</taxon>
        <taxon>Myricaceae</taxon>
        <taxon>Morella</taxon>
    </lineage>
</organism>
<evidence type="ECO:0000313" key="5">
    <source>
        <dbReference type="Proteomes" id="UP000516437"/>
    </source>
</evidence>
<name>A0A6A1VDN9_9ROSI</name>
<evidence type="ECO:0000256" key="1">
    <source>
        <dbReference type="SAM" id="MobiDB-lite"/>
    </source>
</evidence>
<sequence length="139" mass="15338">MFDSTLELITQAASNSVFIFCFCNLIIVFILVGSKSSSDCDQEGEIPLSVTNNASTDHGRGTNREQILDDNEFSRNANEVPVSQEATVADNHENGSGDNRDKDDDGHGDSDELRRRVEEFIEKVNKGWRAELSGSARLV</sequence>
<keyword evidence="2" id="KW-0812">Transmembrane</keyword>
<protein>
    <submittedName>
        <fullName evidence="4">Uncharacterized protein</fullName>
    </submittedName>
</protein>
<keyword evidence="2" id="KW-1133">Transmembrane helix</keyword>
<dbReference type="Proteomes" id="UP000516437">
    <property type="component" value="Chromosome 7"/>
</dbReference>
<dbReference type="Proteomes" id="UP000516437">
    <property type="component" value="Chromosome 6"/>
</dbReference>
<dbReference type="AlphaFoldDB" id="A0A6A1VDN9"/>
<reference evidence="4" key="3">
    <citation type="submission" date="2019-09" db="EMBL/GenBank/DDBJ databases">
        <authorList>
            <person name="Gao Z."/>
        </authorList>
    </citation>
    <scope>NUCLEOTIDE SEQUENCE</scope>
    <source>
        <tissue evidence="4">Leaves</tissue>
    </source>
</reference>
<feature type="transmembrane region" description="Helical" evidence="2">
    <location>
        <begin position="12"/>
        <end position="32"/>
    </location>
</feature>
<dbReference type="PANTHER" id="PTHR36595">
    <property type="entry name" value="TRANSMEMBRANE PROTEIN"/>
    <property type="match status" value="1"/>
</dbReference>
<accession>A0A6A1VDN9</accession>